<proteinExistence type="inferred from homology"/>
<sequence>MDILAYLRRLNEAPLISLSTLKPTLEALRLLHEAHLVSVPFENLDIHCGLPLRLDEEVLFQKIVGWRRGGICYELNALFARLLRELGYRITYLSAEVAAEDGTFGPEYGHLALLVRLKEGEWLADVGFSSSFRKPLHLEAGKVQMQRECVYRLARDGENWILQQYEKGVWRPLYRFNLRPRELRDFAHMCHYQQTSPDSYFTQKRLCTRATTTGRLTLCERQYISSAHGKREERNIMGDKEYMETLARDFGIMLPPSVQLRWEWQQPIFEPYQ</sequence>
<dbReference type="RefSeq" id="WP_220198658.1">
    <property type="nucleotide sequence ID" value="NZ_BNJF01000005.1"/>
</dbReference>
<dbReference type="GO" id="GO:0016407">
    <property type="term" value="F:acetyltransferase activity"/>
    <property type="evidence" value="ECO:0007669"/>
    <property type="project" value="InterPro"/>
</dbReference>
<protein>
    <submittedName>
        <fullName evidence="3">Acetyltransferase</fullName>
    </submittedName>
</protein>
<dbReference type="InterPro" id="IPR038765">
    <property type="entry name" value="Papain-like_cys_pep_sf"/>
</dbReference>
<dbReference type="Gene3D" id="3.30.2140.10">
    <property type="entry name" value="Arylamine N-acetyltransferase"/>
    <property type="match status" value="1"/>
</dbReference>
<gene>
    <name evidence="3" type="ORF">KSX_77080</name>
</gene>
<dbReference type="AlphaFoldDB" id="A0A8J3IA16"/>
<name>A0A8J3IA16_9CHLR</name>
<evidence type="ECO:0000313" key="3">
    <source>
        <dbReference type="EMBL" id="GHO49545.1"/>
    </source>
</evidence>
<comment type="similarity">
    <text evidence="1 2">Belongs to the arylamine N-acetyltransferase family.</text>
</comment>
<comment type="caution">
    <text evidence="3">The sequence shown here is derived from an EMBL/GenBank/DDBJ whole genome shotgun (WGS) entry which is preliminary data.</text>
</comment>
<keyword evidence="4" id="KW-1185">Reference proteome</keyword>
<evidence type="ECO:0000313" key="4">
    <source>
        <dbReference type="Proteomes" id="UP000612362"/>
    </source>
</evidence>
<dbReference type="Proteomes" id="UP000612362">
    <property type="component" value="Unassembled WGS sequence"/>
</dbReference>
<dbReference type="PRINTS" id="PR01543">
    <property type="entry name" value="ANATRNSFRASE"/>
</dbReference>
<evidence type="ECO:0000256" key="2">
    <source>
        <dbReference type="RuleBase" id="RU003452"/>
    </source>
</evidence>
<dbReference type="EMBL" id="BNJF01000005">
    <property type="protein sequence ID" value="GHO49545.1"/>
    <property type="molecule type" value="Genomic_DNA"/>
</dbReference>
<dbReference type="Gene3D" id="2.40.128.150">
    <property type="entry name" value="Cysteine proteinases"/>
    <property type="match status" value="1"/>
</dbReference>
<dbReference type="PANTHER" id="PTHR11786:SF0">
    <property type="entry name" value="ARYLAMINE N-ACETYLTRANSFERASE 4-RELATED"/>
    <property type="match status" value="1"/>
</dbReference>
<dbReference type="Pfam" id="PF00797">
    <property type="entry name" value="Acetyltransf_2"/>
    <property type="match status" value="1"/>
</dbReference>
<evidence type="ECO:0000256" key="1">
    <source>
        <dbReference type="ARBA" id="ARBA00006547"/>
    </source>
</evidence>
<dbReference type="InterPro" id="IPR001447">
    <property type="entry name" value="Arylamine_N-AcTrfase"/>
</dbReference>
<dbReference type="PANTHER" id="PTHR11786">
    <property type="entry name" value="N-HYDROXYARYLAMINE O-ACETYLTRANSFERASE"/>
    <property type="match status" value="1"/>
</dbReference>
<dbReference type="SUPFAM" id="SSF54001">
    <property type="entry name" value="Cysteine proteinases"/>
    <property type="match status" value="1"/>
</dbReference>
<accession>A0A8J3IA16</accession>
<reference evidence="3" key="1">
    <citation type="submission" date="2020-10" db="EMBL/GenBank/DDBJ databases">
        <title>Taxonomic study of unclassified bacteria belonging to the class Ktedonobacteria.</title>
        <authorList>
            <person name="Yabe S."/>
            <person name="Wang C.M."/>
            <person name="Zheng Y."/>
            <person name="Sakai Y."/>
            <person name="Cavaletti L."/>
            <person name="Monciardini P."/>
            <person name="Donadio S."/>
        </authorList>
    </citation>
    <scope>NUCLEOTIDE SEQUENCE</scope>
    <source>
        <strain evidence="3">SOSP1-1</strain>
    </source>
</reference>
<organism evidence="3 4">
    <name type="scientific">Ktedonospora formicarum</name>
    <dbReference type="NCBI Taxonomy" id="2778364"/>
    <lineage>
        <taxon>Bacteria</taxon>
        <taxon>Bacillati</taxon>
        <taxon>Chloroflexota</taxon>
        <taxon>Ktedonobacteria</taxon>
        <taxon>Ktedonobacterales</taxon>
        <taxon>Ktedonobacteraceae</taxon>
        <taxon>Ktedonospora</taxon>
    </lineage>
</organism>